<organism evidence="2 3">
    <name type="scientific">Chitinophaga silvatica</name>
    <dbReference type="NCBI Taxonomy" id="2282649"/>
    <lineage>
        <taxon>Bacteria</taxon>
        <taxon>Pseudomonadati</taxon>
        <taxon>Bacteroidota</taxon>
        <taxon>Chitinophagia</taxon>
        <taxon>Chitinophagales</taxon>
        <taxon>Chitinophagaceae</taxon>
        <taxon>Chitinophaga</taxon>
    </lineage>
</organism>
<feature type="transmembrane region" description="Helical" evidence="1">
    <location>
        <begin position="12"/>
        <end position="33"/>
    </location>
</feature>
<evidence type="ECO:0000313" key="3">
    <source>
        <dbReference type="Proteomes" id="UP000260644"/>
    </source>
</evidence>
<comment type="caution">
    <text evidence="2">The sequence shown here is derived from an EMBL/GenBank/DDBJ whole genome shotgun (WGS) entry which is preliminary data.</text>
</comment>
<proteinExistence type="predicted"/>
<accession>A0A3E1Y9X2</accession>
<dbReference type="OrthoDB" id="814802at2"/>
<evidence type="ECO:0000313" key="2">
    <source>
        <dbReference type="EMBL" id="RFS22509.1"/>
    </source>
</evidence>
<evidence type="ECO:0008006" key="4">
    <source>
        <dbReference type="Google" id="ProtNLM"/>
    </source>
</evidence>
<name>A0A3E1Y9X2_9BACT</name>
<keyword evidence="1" id="KW-0472">Membrane</keyword>
<protein>
    <recommendedName>
        <fullName evidence="4">DUF748 domain-containing protein</fullName>
    </recommendedName>
</protein>
<dbReference type="EMBL" id="QPMM01000006">
    <property type="protein sequence ID" value="RFS22509.1"/>
    <property type="molecule type" value="Genomic_DNA"/>
</dbReference>
<keyword evidence="1" id="KW-0812">Transmembrane</keyword>
<reference evidence="2 3" key="1">
    <citation type="submission" date="2018-07" db="EMBL/GenBank/DDBJ databases">
        <title>Chitinophaga K2CV101002-2 sp. nov., isolated from a monsoon evergreen broad-leaved forest soil.</title>
        <authorList>
            <person name="Lv Y."/>
        </authorList>
    </citation>
    <scope>NUCLEOTIDE SEQUENCE [LARGE SCALE GENOMIC DNA]</scope>
    <source>
        <strain evidence="2 3">GDMCC 1.1288</strain>
    </source>
</reference>
<keyword evidence="3" id="KW-1185">Reference proteome</keyword>
<keyword evidence="1" id="KW-1133">Transmembrane helix</keyword>
<dbReference type="Proteomes" id="UP000260644">
    <property type="component" value="Unassembled WGS sequence"/>
</dbReference>
<evidence type="ECO:0000256" key="1">
    <source>
        <dbReference type="SAM" id="Phobius"/>
    </source>
</evidence>
<dbReference type="AlphaFoldDB" id="A0A3E1Y9X2"/>
<gene>
    <name evidence="2" type="ORF">DVR12_11950</name>
</gene>
<sequence length="559" mass="64321">MANEQKNNSRFLKTLLIIFSSLILGMFFIGWYLNNHWNTLLKKELPAYVSAISDSLYDVRFQNLKLDVLSGSVLVEHLRMAPDTLVYQRLKGELRAPENLYVVEIDKLELKYFKLLKYFIGKKLSAGEIVVSGSRVEVEQNQTTIDTTAPKTAYQQITRSIKSLYIGNINLDSIAIKYVFIKKDSSRIIHQFRNLKMNINDLLIDSVALKDPTRFLYARNYEIGMKDYTHKSKDSLYTVYAKKIKYDAANRTFHIGQFQIEPRYDKDEFQKINGVQKDLYDIVFNDISIKELNPMLLLQEQQIWAERVDIGGGRFNIYRDRSLPEEPGNKLGKAPQQQLEKITIPFNFDTLVGNNVSIQYAEKNPATQQTGVINFRNIHGVFTNLTNIDSIIAQNNHLIANLDAIFMQSGKLRAKFDFILNDKTARFSVTGKLNNMNGKDLNVATKALAMLEIRSCDLQELDFNIKGDERKATGNMRLLYKNLRIAVLQQDKEHKEYKRRGLLSFVANIMVIKDSNPSPGDKERVATMNHNRDIHKSFFNLVWKTLFDGTKEIVGVANL</sequence>
<dbReference type="RefSeq" id="WP_116975904.1">
    <property type="nucleotide sequence ID" value="NZ_QPMM01000006.1"/>
</dbReference>